<dbReference type="PROSITE" id="PS50071">
    <property type="entry name" value="HOMEOBOX_2"/>
    <property type="match status" value="1"/>
</dbReference>
<evidence type="ECO:0000256" key="3">
    <source>
        <dbReference type="ARBA" id="ARBA00023125"/>
    </source>
</evidence>
<evidence type="ECO:0000256" key="1">
    <source>
        <dbReference type="ARBA" id="ARBA00004123"/>
    </source>
</evidence>
<feature type="region of interest" description="Disordered" evidence="8">
    <location>
        <begin position="438"/>
        <end position="479"/>
    </location>
</feature>
<feature type="region of interest" description="Disordered" evidence="8">
    <location>
        <begin position="303"/>
        <end position="329"/>
    </location>
</feature>
<feature type="compositionally biased region" description="Basic and acidic residues" evidence="8">
    <location>
        <begin position="821"/>
        <end position="831"/>
    </location>
</feature>
<dbReference type="CDD" id="cd00086">
    <property type="entry name" value="homeodomain"/>
    <property type="match status" value="1"/>
</dbReference>
<feature type="compositionally biased region" description="Low complexity" evidence="8">
    <location>
        <begin position="312"/>
        <end position="325"/>
    </location>
</feature>
<accession>A0AAV9JGK3</accession>
<proteinExistence type="inferred from homology"/>
<dbReference type="InterPro" id="IPR050720">
    <property type="entry name" value="Engrailed_Homeobox_TFs"/>
</dbReference>
<dbReference type="InterPro" id="IPR017970">
    <property type="entry name" value="Homeobox_CS"/>
</dbReference>
<feature type="DNA-binding region" description="Homeobox" evidence="6">
    <location>
        <begin position="58"/>
        <end position="111"/>
    </location>
</feature>
<evidence type="ECO:0000313" key="10">
    <source>
        <dbReference type="EMBL" id="KAK4543635.1"/>
    </source>
</evidence>
<feature type="compositionally biased region" description="Polar residues" evidence="8">
    <location>
        <begin position="756"/>
        <end position="772"/>
    </location>
</feature>
<feature type="domain" description="Homeobox" evidence="9">
    <location>
        <begin position="56"/>
        <end position="110"/>
    </location>
</feature>
<dbReference type="PANTHER" id="PTHR24341">
    <property type="entry name" value="HOMEOBOX PROTEIN ENGRAILED"/>
    <property type="match status" value="1"/>
</dbReference>
<comment type="subcellular location">
    <subcellularLocation>
        <location evidence="1 6 7">Nucleus</location>
    </subcellularLocation>
</comment>
<dbReference type="InterPro" id="IPR009057">
    <property type="entry name" value="Homeodomain-like_sf"/>
</dbReference>
<name>A0AAV9JGK3_9PEZI</name>
<dbReference type="GO" id="GO:0016586">
    <property type="term" value="C:RSC-type complex"/>
    <property type="evidence" value="ECO:0007669"/>
    <property type="project" value="TreeGrafter"/>
</dbReference>
<feature type="compositionally biased region" description="Polar residues" evidence="8">
    <location>
        <begin position="451"/>
        <end position="479"/>
    </location>
</feature>
<evidence type="ECO:0000259" key="9">
    <source>
        <dbReference type="PROSITE" id="PS50071"/>
    </source>
</evidence>
<dbReference type="Proteomes" id="UP001324427">
    <property type="component" value="Unassembled WGS sequence"/>
</dbReference>
<feature type="region of interest" description="Disordered" evidence="8">
    <location>
        <begin position="518"/>
        <end position="568"/>
    </location>
</feature>
<evidence type="ECO:0000256" key="8">
    <source>
        <dbReference type="SAM" id="MobiDB-lite"/>
    </source>
</evidence>
<keyword evidence="4 6" id="KW-0371">Homeobox</keyword>
<dbReference type="InterPro" id="IPR001356">
    <property type="entry name" value="HD"/>
</dbReference>
<feature type="region of interest" description="Disordered" evidence="8">
    <location>
        <begin position="729"/>
        <end position="847"/>
    </location>
</feature>
<dbReference type="Pfam" id="PF00046">
    <property type="entry name" value="Homeodomain"/>
    <property type="match status" value="1"/>
</dbReference>
<evidence type="ECO:0000256" key="5">
    <source>
        <dbReference type="ARBA" id="ARBA00023242"/>
    </source>
</evidence>
<feature type="compositionally biased region" description="Low complexity" evidence="8">
    <location>
        <begin position="832"/>
        <end position="847"/>
    </location>
</feature>
<evidence type="ECO:0000256" key="6">
    <source>
        <dbReference type="PROSITE-ProRule" id="PRU00108"/>
    </source>
</evidence>
<evidence type="ECO:0000256" key="2">
    <source>
        <dbReference type="ARBA" id="ARBA00010896"/>
    </source>
</evidence>
<gene>
    <name evidence="10" type="ORF">LTR36_005280</name>
</gene>
<feature type="compositionally biased region" description="Low complexity" evidence="8">
    <location>
        <begin position="731"/>
        <end position="751"/>
    </location>
</feature>
<comment type="caution">
    <text evidence="10">The sequence shown here is derived from an EMBL/GenBank/DDBJ whole genome shotgun (WGS) entry which is preliminary data.</text>
</comment>
<evidence type="ECO:0000256" key="7">
    <source>
        <dbReference type="RuleBase" id="RU000682"/>
    </source>
</evidence>
<dbReference type="GO" id="GO:0003677">
    <property type="term" value="F:DNA binding"/>
    <property type="evidence" value="ECO:0007669"/>
    <property type="project" value="UniProtKB-UniRule"/>
</dbReference>
<keyword evidence="5 6" id="KW-0539">Nucleus</keyword>
<feature type="compositionally biased region" description="Polar residues" evidence="8">
    <location>
        <begin position="14"/>
        <end position="38"/>
    </location>
</feature>
<evidence type="ECO:0000256" key="4">
    <source>
        <dbReference type="ARBA" id="ARBA00023155"/>
    </source>
</evidence>
<feature type="compositionally biased region" description="Polar residues" evidence="8">
    <location>
        <begin position="548"/>
        <end position="566"/>
    </location>
</feature>
<dbReference type="AlphaFoldDB" id="A0AAV9JGK3"/>
<dbReference type="GO" id="GO:0000981">
    <property type="term" value="F:DNA-binding transcription factor activity, RNA polymerase II-specific"/>
    <property type="evidence" value="ECO:0007669"/>
    <property type="project" value="InterPro"/>
</dbReference>
<dbReference type="PROSITE" id="PS00027">
    <property type="entry name" value="HOMEOBOX_1"/>
    <property type="match status" value="1"/>
</dbReference>
<feature type="region of interest" description="Disordered" evidence="8">
    <location>
        <begin position="1"/>
        <end position="39"/>
    </location>
</feature>
<keyword evidence="3 6" id="KW-0238">DNA-binding</keyword>
<dbReference type="SUPFAM" id="SSF46689">
    <property type="entry name" value="Homeodomain-like"/>
    <property type="match status" value="1"/>
</dbReference>
<keyword evidence="11" id="KW-1185">Reference proteome</keyword>
<reference evidence="10 11" key="1">
    <citation type="submission" date="2021-11" db="EMBL/GenBank/DDBJ databases">
        <title>Black yeast isolated from Biological Soil Crust.</title>
        <authorList>
            <person name="Kurbessoian T."/>
        </authorList>
    </citation>
    <scope>NUCLEOTIDE SEQUENCE [LARGE SCALE GENOMIC DNA]</scope>
    <source>
        <strain evidence="10 11">CCFEE 5522</strain>
    </source>
</reference>
<organism evidence="10 11">
    <name type="scientific">Oleoguttula mirabilis</name>
    <dbReference type="NCBI Taxonomy" id="1507867"/>
    <lineage>
        <taxon>Eukaryota</taxon>
        <taxon>Fungi</taxon>
        <taxon>Dikarya</taxon>
        <taxon>Ascomycota</taxon>
        <taxon>Pezizomycotina</taxon>
        <taxon>Dothideomycetes</taxon>
        <taxon>Dothideomycetidae</taxon>
        <taxon>Mycosphaerellales</taxon>
        <taxon>Teratosphaeriaceae</taxon>
        <taxon>Oleoguttula</taxon>
    </lineage>
</organism>
<dbReference type="PANTHER" id="PTHR24341:SF6">
    <property type="entry name" value="HOMEOBOX PROTEIN INVECTED"/>
    <property type="match status" value="1"/>
</dbReference>
<dbReference type="EMBL" id="JAVFHQ010000030">
    <property type="protein sequence ID" value="KAK4543635.1"/>
    <property type="molecule type" value="Genomic_DNA"/>
</dbReference>
<sequence length="847" mass="92742">MREMDGFVDYSGQAGYQNTAEDEQPQPQFPHTSSSSAVDAQKSALFNHHNLSCDIKPRLTKEQHDVLEGHFQKNPKPNTATKKGFADALRVSLDKVNNWFQNRRAKSKQDAKKAHGTYNVHVQQQANHGGFSSDSETSPVYPTSDYFNMMQSYTAEEAVPEGLGVSQMQKHQDQGHFVGLPYDDSLSGAEQYHNFEMPAQVPQNMFDSPLELNRRTLTQEQFDAFAQTGTTLNQSENYGIAQTGFTGSGNILNQLFSVTGEQLSKQPNGFGPQSNVPPPILSHDSSVPSGISTQSTSRFPSAFTTQEQVNISSSSSEWNGSRSSSLHNEEPFLQTSGSAQHQAAAITQWQPGQSVPVDFNALSQEFRHAAEARQFPHQPQAHEQPLAWPADEAFVHRDSSTSMLAQHMRNVGIHTPQPQQQDTFKLPAAPASIAVRRQRPRPAGLQLGAARSQSYSGTAQPGSPGQLQHQSLTSGQSIRRIRSSNVVISGVTQGGRVQKLPGSAQRSPMAWSFTDAMNSPRGLRHVSSQSTNLAPPTPMSPSEFPRPQVSSWQTSGHVSRQPSISETDLEYSVPCAPSASLPPQNFSSPPHTPMYYQQNFAQQRVAHNVVMENTPPQSAPASQQCFSANAFPPPQPQMQPPAPQSQAQMHPLQMQACAPPHQQQFMSVIVPDQHFQVPNTTFAPSQQFMIPTTNAPAGVPMQFPHGFPVVNEQGVLQMMYPPQMEFVQHAPPQSQSQPPSQPQQTTHTPPQGQYGMFTTSGLTPGIQVTSMLPRQPSPQPPAEFFVHEYSPPQSLKRAATPRKDVVDTGPKNYTFANQTPHHFEKGKKSADAKASATSSNSPASPRS</sequence>
<dbReference type="SMART" id="SM00389">
    <property type="entry name" value="HOX"/>
    <property type="match status" value="1"/>
</dbReference>
<evidence type="ECO:0000313" key="11">
    <source>
        <dbReference type="Proteomes" id="UP001324427"/>
    </source>
</evidence>
<protein>
    <recommendedName>
        <fullName evidence="9">Homeobox domain-containing protein</fullName>
    </recommendedName>
</protein>
<dbReference type="Gene3D" id="1.10.10.60">
    <property type="entry name" value="Homeodomain-like"/>
    <property type="match status" value="1"/>
</dbReference>
<comment type="similarity">
    <text evidence="2">Belongs to the engrailed homeobox family.</text>
</comment>